<protein>
    <submittedName>
        <fullName evidence="1">Uncharacterized protein</fullName>
    </submittedName>
</protein>
<sequence length="19" mass="1919">MGNFTCAMGGLCTCDINPA</sequence>
<evidence type="ECO:0000313" key="1">
    <source>
        <dbReference type="EMBL" id="JAH78005.1"/>
    </source>
</evidence>
<name>A0A0E9VKR8_ANGAN</name>
<dbReference type="AlphaFoldDB" id="A0A0E9VKR8"/>
<reference evidence="1" key="1">
    <citation type="submission" date="2014-11" db="EMBL/GenBank/DDBJ databases">
        <authorList>
            <person name="Amaro Gonzalez C."/>
        </authorList>
    </citation>
    <scope>NUCLEOTIDE SEQUENCE</scope>
</reference>
<reference evidence="1" key="2">
    <citation type="journal article" date="2015" name="Fish Shellfish Immunol.">
        <title>Early steps in the European eel (Anguilla anguilla)-Vibrio vulnificus interaction in the gills: Role of the RtxA13 toxin.</title>
        <authorList>
            <person name="Callol A."/>
            <person name="Pajuelo D."/>
            <person name="Ebbesson L."/>
            <person name="Teles M."/>
            <person name="MacKenzie S."/>
            <person name="Amaro C."/>
        </authorList>
    </citation>
    <scope>NUCLEOTIDE SEQUENCE</scope>
</reference>
<accession>A0A0E9VKR8</accession>
<proteinExistence type="predicted"/>
<organism evidence="1">
    <name type="scientific">Anguilla anguilla</name>
    <name type="common">European freshwater eel</name>
    <name type="synonym">Muraena anguilla</name>
    <dbReference type="NCBI Taxonomy" id="7936"/>
    <lineage>
        <taxon>Eukaryota</taxon>
        <taxon>Metazoa</taxon>
        <taxon>Chordata</taxon>
        <taxon>Craniata</taxon>
        <taxon>Vertebrata</taxon>
        <taxon>Euteleostomi</taxon>
        <taxon>Actinopterygii</taxon>
        <taxon>Neopterygii</taxon>
        <taxon>Teleostei</taxon>
        <taxon>Anguilliformes</taxon>
        <taxon>Anguillidae</taxon>
        <taxon>Anguilla</taxon>
    </lineage>
</organism>
<dbReference type="EMBL" id="GBXM01030572">
    <property type="protein sequence ID" value="JAH78005.1"/>
    <property type="molecule type" value="Transcribed_RNA"/>
</dbReference>